<protein>
    <recommendedName>
        <fullName evidence="3">Importin N-terminal domain-containing protein</fullName>
    </recommendedName>
</protein>
<dbReference type="Proteomes" id="UP000179807">
    <property type="component" value="Unassembled WGS sequence"/>
</dbReference>
<evidence type="ECO:0000313" key="2">
    <source>
        <dbReference type="Proteomes" id="UP000179807"/>
    </source>
</evidence>
<dbReference type="AlphaFoldDB" id="A0A1J4JIH1"/>
<dbReference type="SUPFAM" id="SSF48371">
    <property type="entry name" value="ARM repeat"/>
    <property type="match status" value="1"/>
</dbReference>
<organism evidence="1 2">
    <name type="scientific">Tritrichomonas foetus</name>
    <dbReference type="NCBI Taxonomy" id="1144522"/>
    <lineage>
        <taxon>Eukaryota</taxon>
        <taxon>Metamonada</taxon>
        <taxon>Parabasalia</taxon>
        <taxon>Tritrichomonadida</taxon>
        <taxon>Tritrichomonadidae</taxon>
        <taxon>Tritrichomonas</taxon>
    </lineage>
</organism>
<accession>A0A1J4JIH1</accession>
<reference evidence="1" key="1">
    <citation type="submission" date="2016-10" db="EMBL/GenBank/DDBJ databases">
        <authorList>
            <person name="Benchimol M."/>
            <person name="Almeida L.G."/>
            <person name="Vasconcelos A.T."/>
            <person name="Perreira-Neves A."/>
            <person name="Rosa I.A."/>
            <person name="Tasca T."/>
            <person name="Bogo M.R."/>
            <person name="de Souza W."/>
        </authorList>
    </citation>
    <scope>NUCLEOTIDE SEQUENCE [LARGE SCALE GENOMIC DNA]</scope>
    <source>
        <strain evidence="1">K</strain>
    </source>
</reference>
<dbReference type="Gene3D" id="1.25.10.10">
    <property type="entry name" value="Leucine-rich Repeat Variant"/>
    <property type="match status" value="1"/>
</dbReference>
<dbReference type="InterPro" id="IPR016024">
    <property type="entry name" value="ARM-type_fold"/>
</dbReference>
<proteinExistence type="predicted"/>
<dbReference type="GeneID" id="94845785"/>
<dbReference type="RefSeq" id="XP_068350133.1">
    <property type="nucleotide sequence ID" value="XM_068511081.1"/>
</dbReference>
<name>A0A1J4JIH1_9EUKA</name>
<keyword evidence="2" id="KW-1185">Reference proteome</keyword>
<evidence type="ECO:0008006" key="3">
    <source>
        <dbReference type="Google" id="ProtNLM"/>
    </source>
</evidence>
<comment type="caution">
    <text evidence="1">The sequence shown here is derived from an EMBL/GenBank/DDBJ whole genome shotgun (WGS) entry which is preliminary data.</text>
</comment>
<evidence type="ECO:0000313" key="1">
    <source>
        <dbReference type="EMBL" id="OHS96996.1"/>
    </source>
</evidence>
<dbReference type="InterPro" id="IPR011989">
    <property type="entry name" value="ARM-like"/>
</dbReference>
<dbReference type="VEuPathDB" id="TrichDB:TRFO_36855"/>
<sequence>MDELLFHVISSIGYQSSNQQKMESAQFLDSFLCHSENLLITLLLLNNTKVYFHQYAISIILRHIVKDNWDKNPLEVDQISSIMNEILIFLRKDIDMNLLSYFLFAIGPIIKSDLSTNEIFQKNYGNKIFGQSIDTIIRPFTFASSTIENLPEEYLVKFKSYFLSLSQFAFGTTDDSLIILASQMITKLIIHIEDPAESRLSGPFEFVMQTWAKSLSNPLSSQSDTGQLTDLNKSISLTACIEDVIKNKMIPYDPDTTFDFLMSLSTHDLSNHSVCLLFGIIQEFIKNYGKYVNSIENSIPTIINSSALVFEDGFLSHQSDMLFVLDTLDLVFKCIHLEKIIVYLLEQEIPESFDLLSAYLLSILHIIAISDCFLPYVNSILKILSNTLYHPYPCIQEITLETIFVLTNTLNYLNDYDNIGQLSTFYKPLYTLLKAKNSIVSYRCIKALIQIFPIVDIDDDLVEPILNLFFELYQEGFNKTILLEAISSAVSSAKSEIRPFSASLYQASLNALASNDLFLKSTSIKSVSIGCPVM</sequence>
<gene>
    <name evidence="1" type="ORF">TRFO_36855</name>
</gene>
<dbReference type="EMBL" id="MLAK01001144">
    <property type="protein sequence ID" value="OHS96996.1"/>
    <property type="molecule type" value="Genomic_DNA"/>
</dbReference>